<name>A0AA97PA26_PYRO3</name>
<sequence length="202" mass="23052">MVHMELDGVEPWNQKSMDFVRSHLVCGEVRHVRHYPETSPEEDTIGVLWRGPPFPAQSSHEWLEERGVGGSCPRSTFVDGKYYTNDSATFQKPDEPHYSGPYRLRPCVGETPMMLRPYFIDILVKCGDRLSGNITLMAQPPLAVFIGVQLWSLAEEARVYLQDFTPEAFKKMQDNLDILPRLIANYSLTDLMAVDFLKQTAD</sequence>
<protein>
    <submittedName>
        <fullName evidence="1">Uncharacterized protein</fullName>
    </submittedName>
</protein>
<dbReference type="EMBL" id="JH793390">
    <property type="protein sequence ID" value="ELQ44803.1"/>
    <property type="molecule type" value="Genomic_DNA"/>
</dbReference>
<proteinExistence type="predicted"/>
<organism evidence="1">
    <name type="scientific">Pyricularia oryzae (strain Y34)</name>
    <name type="common">Rice blast fungus</name>
    <name type="synonym">Magnaporthe oryzae</name>
    <dbReference type="NCBI Taxonomy" id="1143189"/>
    <lineage>
        <taxon>Eukaryota</taxon>
        <taxon>Fungi</taxon>
        <taxon>Dikarya</taxon>
        <taxon>Ascomycota</taxon>
        <taxon>Pezizomycotina</taxon>
        <taxon>Sordariomycetes</taxon>
        <taxon>Sordariomycetidae</taxon>
        <taxon>Magnaporthales</taxon>
        <taxon>Pyriculariaceae</taxon>
        <taxon>Pyricularia</taxon>
    </lineage>
</organism>
<gene>
    <name evidence="1" type="ORF">OOU_Y34scaffold00050g19</name>
</gene>
<accession>A0AA97PA26</accession>
<dbReference type="Proteomes" id="UP000011086">
    <property type="component" value="Unassembled WGS sequence"/>
</dbReference>
<evidence type="ECO:0000313" key="1">
    <source>
        <dbReference type="EMBL" id="ELQ44803.1"/>
    </source>
</evidence>
<dbReference type="AlphaFoldDB" id="A0AA97PA26"/>
<reference evidence="1" key="1">
    <citation type="journal article" date="2012" name="PLoS Genet.">
        <title>Comparative analysis of the genomes of two field isolates of the rice blast fungus Magnaporthe oryzae.</title>
        <authorList>
            <person name="Xue M."/>
            <person name="Yang J."/>
            <person name="Li Z."/>
            <person name="Hu S."/>
            <person name="Yao N."/>
            <person name="Dean R.A."/>
            <person name="Zhao W."/>
            <person name="Shen M."/>
            <person name="Zhang H."/>
            <person name="Li C."/>
            <person name="Liu L."/>
            <person name="Cao L."/>
            <person name="Xu X."/>
            <person name="Xing Y."/>
            <person name="Hsiang T."/>
            <person name="Zhang Z."/>
            <person name="Xu J.R."/>
            <person name="Peng Y.L."/>
        </authorList>
    </citation>
    <scope>NUCLEOTIDE SEQUENCE</scope>
    <source>
        <strain evidence="1">Y34</strain>
    </source>
</reference>